<keyword evidence="2" id="KW-1185">Reference proteome</keyword>
<reference evidence="1" key="1">
    <citation type="submission" date="2024-02" db="EMBL/GenBank/DDBJ databases">
        <title>Metagenome Assembled Genome of Zalaria obscura JY119.</title>
        <authorList>
            <person name="Vighnesh L."/>
            <person name="Jagadeeshwari U."/>
            <person name="Venkata Ramana C."/>
            <person name="Sasikala C."/>
        </authorList>
    </citation>
    <scope>NUCLEOTIDE SEQUENCE</scope>
    <source>
        <strain evidence="1">JY119</strain>
    </source>
</reference>
<accession>A0ACC3SGM0</accession>
<protein>
    <submittedName>
        <fullName evidence="1">Uncharacterized protein</fullName>
    </submittedName>
</protein>
<organism evidence="1 2">
    <name type="scientific">Zalaria obscura</name>
    <dbReference type="NCBI Taxonomy" id="2024903"/>
    <lineage>
        <taxon>Eukaryota</taxon>
        <taxon>Fungi</taxon>
        <taxon>Dikarya</taxon>
        <taxon>Ascomycota</taxon>
        <taxon>Pezizomycotina</taxon>
        <taxon>Dothideomycetes</taxon>
        <taxon>Dothideomycetidae</taxon>
        <taxon>Dothideales</taxon>
        <taxon>Zalariaceae</taxon>
        <taxon>Zalaria</taxon>
    </lineage>
</organism>
<evidence type="ECO:0000313" key="2">
    <source>
        <dbReference type="Proteomes" id="UP001320706"/>
    </source>
</evidence>
<dbReference type="EMBL" id="JAMKPW020000021">
    <property type="protein sequence ID" value="KAK8207625.1"/>
    <property type="molecule type" value="Genomic_DNA"/>
</dbReference>
<gene>
    <name evidence="1" type="ORF">M8818_004279</name>
</gene>
<name>A0ACC3SGM0_9PEZI</name>
<evidence type="ECO:0000313" key="1">
    <source>
        <dbReference type="EMBL" id="KAK8207625.1"/>
    </source>
</evidence>
<proteinExistence type="predicted"/>
<sequence>MLSSLPFIGVPQAAPALFTNNGCPHHPPHPPPPHNTPQPLHPPHATPLRTLRRPRRPRHPPPPPHRPNPHALNLPLPNPNLLRPSQHPHRPPLRPPPPRPAHESHRRRRHKLALQHHRNRVRGPLRRRRGDAAQYHGPAAVGWKGCAYGGRKGDPGRGGTEPCYQRGDDVVDAAGLDAAGVGG</sequence>
<dbReference type="Proteomes" id="UP001320706">
    <property type="component" value="Unassembled WGS sequence"/>
</dbReference>
<comment type="caution">
    <text evidence="1">The sequence shown here is derived from an EMBL/GenBank/DDBJ whole genome shotgun (WGS) entry which is preliminary data.</text>
</comment>